<dbReference type="InParanoid" id="E9GVE8"/>
<dbReference type="Gene3D" id="3.30.1120.160">
    <property type="match status" value="1"/>
</dbReference>
<proteinExistence type="predicted"/>
<dbReference type="PROSITE" id="PS50085">
    <property type="entry name" value="RAPGAP"/>
    <property type="match status" value="1"/>
</dbReference>
<dbReference type="PROSITE" id="PS50219">
    <property type="entry name" value="CNH"/>
    <property type="match status" value="1"/>
</dbReference>
<dbReference type="InterPro" id="IPR035974">
    <property type="entry name" value="Rap/Ran-GAP_sf"/>
</dbReference>
<dbReference type="InterPro" id="IPR000331">
    <property type="entry name" value="Rap/Ran_GAP_dom"/>
</dbReference>
<evidence type="ECO:0000259" key="3">
    <source>
        <dbReference type="PROSITE" id="PS50219"/>
    </source>
</evidence>
<feature type="domain" description="Rap-GAP" evidence="2">
    <location>
        <begin position="113"/>
        <end position="335"/>
    </location>
</feature>
<gene>
    <name evidence="4" type="ORF">DAPPUDRAFT_55046</name>
</gene>
<dbReference type="EMBL" id="GL732568">
    <property type="protein sequence ID" value="EFX76403.1"/>
    <property type="molecule type" value="Genomic_DNA"/>
</dbReference>
<evidence type="ECO:0000256" key="1">
    <source>
        <dbReference type="ARBA" id="ARBA00022468"/>
    </source>
</evidence>
<keyword evidence="5" id="KW-1185">Reference proteome</keyword>
<evidence type="ECO:0000313" key="4">
    <source>
        <dbReference type="EMBL" id="EFX76403.1"/>
    </source>
</evidence>
<dbReference type="GO" id="GO:0005096">
    <property type="term" value="F:GTPase activator activity"/>
    <property type="evidence" value="ECO:0007669"/>
    <property type="project" value="UniProtKB-KW"/>
</dbReference>
<dbReference type="InterPro" id="IPR001180">
    <property type="entry name" value="CNH_dom"/>
</dbReference>
<sequence length="805" mass="92202">SSSDLVSRRGAFSRRHYGSVELVYNSPTTPVLENPEYQTRWYFKYFLGKLHQIYVGTDSEKQPFFISVVLTDTNNQGAPQYKAILWKKTATQKIYLPHTPGRPLNVKQILSNFQNMDRLEKSPKEVVSPELQKDRSFRRRKTLAKEKHSGVVWIKVESLLHGSIPKEKKKSPFVSMYPFTFGSGDMTGAYSVHTIYEGHEIMFHVSTLLPYSKDNKQQLERKRHIGNDIVNIVFLDGTPEEMAAFSPNCIKSQFTHIFALVTYLPGEDAYRFHIYSEESVPLFGPSLPSPPIFPKVPDFREFLLVKLINGEKAAFNTPIFSQKRERTLDMLIRDMYAEVMTEHRGSLQRRALSEVLPEGGRSSRRREEARQVEFVRVGQALKLDTIVKGDAPTSLANTGLFRRSPWEPQCFYPDFHYEIICGDSWSDNRLILATESGVFVVEEGGTCRMIFDKSVQIKQLTVVEAHGILLVRTDRGRDSRMHVFRLSSFESDACGSEPAAFSRQHMKDQRLERTKGTHLYAVSRLGGSHLRMAVAVGKKILLLQWRHSAAWTAWCPTSDTDTVEGFQYLREFQVSESPLVLTLIDSGNCYSAGGQGENQICVGYRHQFDLINERTSETKRFYNVEGKWAHLVAAIDVYEDEEPELLLCFNNTCHFQKLDETNASSEHDFHWNSVPESIVCAFPYILAFTADSIEVRLVINGNLIQAMVMPRLSLITSKSDVFFATTAPEFFSLRGTRMDHKDSSPPSSPHCKKIRIFHFFFFNYYSKFRSQKDAIVIKSARFSFVIFFFQQLRRMANRSVSIGSS</sequence>
<keyword evidence="1" id="KW-0343">GTPase activation</keyword>
<dbReference type="OrthoDB" id="2499658at2759"/>
<dbReference type="Pfam" id="PF00780">
    <property type="entry name" value="CNH"/>
    <property type="match status" value="1"/>
</dbReference>
<organism evidence="4 5">
    <name type="scientific">Daphnia pulex</name>
    <name type="common">Water flea</name>
    <dbReference type="NCBI Taxonomy" id="6669"/>
    <lineage>
        <taxon>Eukaryota</taxon>
        <taxon>Metazoa</taxon>
        <taxon>Ecdysozoa</taxon>
        <taxon>Arthropoda</taxon>
        <taxon>Crustacea</taxon>
        <taxon>Branchiopoda</taxon>
        <taxon>Diplostraca</taxon>
        <taxon>Cladocera</taxon>
        <taxon>Anomopoda</taxon>
        <taxon>Daphniidae</taxon>
        <taxon>Daphnia</taxon>
    </lineage>
</organism>
<accession>E9GVE8</accession>
<dbReference type="HOGENOM" id="CLU_008685_1_0_1"/>
<protein>
    <recommendedName>
        <fullName evidence="6">GTPase-activating Rap/Ran-GAP domain-like protein 3</fullName>
    </recommendedName>
</protein>
<dbReference type="GO" id="GO:0051056">
    <property type="term" value="P:regulation of small GTPase mediated signal transduction"/>
    <property type="evidence" value="ECO:0007669"/>
    <property type="project" value="InterPro"/>
</dbReference>
<dbReference type="PANTHER" id="PTHR15711">
    <property type="entry name" value="RAP GTPASE-ACTIVATING PROTEIN"/>
    <property type="match status" value="1"/>
</dbReference>
<evidence type="ECO:0000313" key="5">
    <source>
        <dbReference type="Proteomes" id="UP000000305"/>
    </source>
</evidence>
<evidence type="ECO:0008006" key="6">
    <source>
        <dbReference type="Google" id="ProtNLM"/>
    </source>
</evidence>
<dbReference type="Proteomes" id="UP000000305">
    <property type="component" value="Unassembled WGS sequence"/>
</dbReference>
<feature type="non-terminal residue" evidence="4">
    <location>
        <position position="1"/>
    </location>
</feature>
<dbReference type="SMART" id="SM00036">
    <property type="entry name" value="CNH"/>
    <property type="match status" value="1"/>
</dbReference>
<dbReference type="eggNOG" id="KOG3686">
    <property type="taxonomic scope" value="Eukaryota"/>
</dbReference>
<name>E9GVE8_DAPPU</name>
<dbReference type="PANTHER" id="PTHR15711:SF62">
    <property type="entry name" value="GTPASE-ACTIVATING RAP_RAN-GAP DOMAIN-LIKE PROTEIN 3"/>
    <property type="match status" value="1"/>
</dbReference>
<dbReference type="KEGG" id="dpx:DAPPUDRAFT_55046"/>
<feature type="domain" description="CNH" evidence="3">
    <location>
        <begin position="416"/>
        <end position="722"/>
    </location>
</feature>
<dbReference type="OMA" id="FEGYSER"/>
<dbReference type="STRING" id="6669.E9GVE8"/>
<dbReference type="SUPFAM" id="SSF111347">
    <property type="entry name" value="Rap/Ran-GAP"/>
    <property type="match status" value="1"/>
</dbReference>
<reference evidence="4 5" key="1">
    <citation type="journal article" date="2011" name="Science">
        <title>The ecoresponsive genome of Daphnia pulex.</title>
        <authorList>
            <person name="Colbourne J.K."/>
            <person name="Pfrender M.E."/>
            <person name="Gilbert D."/>
            <person name="Thomas W.K."/>
            <person name="Tucker A."/>
            <person name="Oakley T.H."/>
            <person name="Tokishita S."/>
            <person name="Aerts A."/>
            <person name="Arnold G.J."/>
            <person name="Basu M.K."/>
            <person name="Bauer D.J."/>
            <person name="Caceres C.E."/>
            <person name="Carmel L."/>
            <person name="Casola C."/>
            <person name="Choi J.H."/>
            <person name="Detter J.C."/>
            <person name="Dong Q."/>
            <person name="Dusheyko S."/>
            <person name="Eads B.D."/>
            <person name="Frohlich T."/>
            <person name="Geiler-Samerotte K.A."/>
            <person name="Gerlach D."/>
            <person name="Hatcher P."/>
            <person name="Jogdeo S."/>
            <person name="Krijgsveld J."/>
            <person name="Kriventseva E.V."/>
            <person name="Kultz D."/>
            <person name="Laforsch C."/>
            <person name="Lindquist E."/>
            <person name="Lopez J."/>
            <person name="Manak J.R."/>
            <person name="Muller J."/>
            <person name="Pangilinan J."/>
            <person name="Patwardhan R.P."/>
            <person name="Pitluck S."/>
            <person name="Pritham E.J."/>
            <person name="Rechtsteiner A."/>
            <person name="Rho M."/>
            <person name="Rogozin I.B."/>
            <person name="Sakarya O."/>
            <person name="Salamov A."/>
            <person name="Schaack S."/>
            <person name="Shapiro H."/>
            <person name="Shiga Y."/>
            <person name="Skalitzky C."/>
            <person name="Smith Z."/>
            <person name="Souvorov A."/>
            <person name="Sung W."/>
            <person name="Tang Z."/>
            <person name="Tsuchiya D."/>
            <person name="Tu H."/>
            <person name="Vos H."/>
            <person name="Wang M."/>
            <person name="Wolf Y.I."/>
            <person name="Yamagata H."/>
            <person name="Yamada T."/>
            <person name="Ye Y."/>
            <person name="Shaw J.R."/>
            <person name="Andrews J."/>
            <person name="Crease T.J."/>
            <person name="Tang H."/>
            <person name="Lucas S.M."/>
            <person name="Robertson H.M."/>
            <person name="Bork P."/>
            <person name="Koonin E.V."/>
            <person name="Zdobnov E.M."/>
            <person name="Grigoriev I.V."/>
            <person name="Lynch M."/>
            <person name="Boore J.L."/>
        </authorList>
    </citation>
    <scope>NUCLEOTIDE SEQUENCE [LARGE SCALE GENOMIC DNA]</scope>
</reference>
<dbReference type="Pfam" id="PF02145">
    <property type="entry name" value="Rap_GAP"/>
    <property type="match status" value="1"/>
</dbReference>
<dbReference type="InterPro" id="IPR050989">
    <property type="entry name" value="Rap1_Ran_GAP"/>
</dbReference>
<evidence type="ECO:0000259" key="2">
    <source>
        <dbReference type="PROSITE" id="PS50085"/>
    </source>
</evidence>
<dbReference type="AlphaFoldDB" id="E9GVE8"/>
<dbReference type="Gene3D" id="3.40.50.11210">
    <property type="entry name" value="Rap/Ran-GAP"/>
    <property type="match status" value="1"/>
</dbReference>